<evidence type="ECO:0000313" key="2">
    <source>
        <dbReference type="Proteomes" id="UP000635628"/>
    </source>
</evidence>
<organism evidence="1 2">
    <name type="scientific">Bathymodiolus azoricus thioautotrophic gill symbiont</name>
    <dbReference type="NCBI Taxonomy" id="235205"/>
    <lineage>
        <taxon>Bacteria</taxon>
        <taxon>Pseudomonadati</taxon>
        <taxon>Pseudomonadota</taxon>
        <taxon>Gammaproteobacteria</taxon>
        <taxon>sulfur-oxidizing symbionts</taxon>
    </lineage>
</organism>
<feature type="non-terminal residue" evidence="1">
    <location>
        <position position="1"/>
    </location>
</feature>
<dbReference type="EMBL" id="CAESAP020000096">
    <property type="protein sequence ID" value="CAB5496419.1"/>
    <property type="molecule type" value="Genomic_DNA"/>
</dbReference>
<proteinExistence type="predicted"/>
<reference evidence="1" key="1">
    <citation type="submission" date="2020-05" db="EMBL/GenBank/DDBJ databases">
        <authorList>
            <person name="Petersen J."/>
            <person name="Sayavedra L."/>
        </authorList>
    </citation>
    <scope>NUCLEOTIDE SEQUENCE</scope>
    <source>
        <strain evidence="1">B azoricus SOX Menez Gwen</strain>
    </source>
</reference>
<accession>A0ACA8ZVX4</accession>
<comment type="caution">
    <text evidence="1">The sequence shown here is derived from an EMBL/GenBank/DDBJ whole genome shotgun (WGS) entry which is preliminary data.</text>
</comment>
<sequence length="89" mass="10160">RKSIECAIDEVIFNNQLPTKYSNKNSRIAWDELKKLNNDSNTIDTFKTIHGRVSGGEMHNGTENEENPIEVSEFKTMISDIENFLLKSA</sequence>
<protein>
    <submittedName>
        <fullName evidence="1">Uncharacterized protein</fullName>
    </submittedName>
</protein>
<name>A0ACA8ZVX4_9GAMM</name>
<gene>
    <name evidence="1" type="ORF">AZO1586R_428</name>
</gene>
<keyword evidence="2" id="KW-1185">Reference proteome</keyword>
<evidence type="ECO:0000313" key="1">
    <source>
        <dbReference type="EMBL" id="CAB5496419.1"/>
    </source>
</evidence>
<dbReference type="Proteomes" id="UP000635628">
    <property type="component" value="Unassembled WGS sequence"/>
</dbReference>